<dbReference type="EMBL" id="CP111019">
    <property type="protein sequence ID" value="WAR11378.1"/>
    <property type="molecule type" value="Genomic_DNA"/>
</dbReference>
<keyword evidence="2" id="KW-1185">Reference proteome</keyword>
<evidence type="ECO:0000313" key="1">
    <source>
        <dbReference type="EMBL" id="WAR11378.1"/>
    </source>
</evidence>
<sequence length="179" mass="20212">MKAMPLKASPTITHVDEEKSWKRNEKRLNAKGVCIRTLDEFNKKLTNIKMDKQVHHLWCCTKLPKQLHVHRLQLCQFTSNIVFPAMSQGAAMIPKSTTPTAAKVTRVSKIPSTSNLKRLLKCQSYVDKNNPQSFKTRLNHDLISTMCSSDAFVFKSVGKASYKKVCKTTVSSVDTSKVK</sequence>
<protein>
    <submittedName>
        <fullName evidence="1">Uncharacterized protein</fullName>
    </submittedName>
</protein>
<organism evidence="1 2">
    <name type="scientific">Mya arenaria</name>
    <name type="common">Soft-shell clam</name>
    <dbReference type="NCBI Taxonomy" id="6604"/>
    <lineage>
        <taxon>Eukaryota</taxon>
        <taxon>Metazoa</taxon>
        <taxon>Spiralia</taxon>
        <taxon>Lophotrochozoa</taxon>
        <taxon>Mollusca</taxon>
        <taxon>Bivalvia</taxon>
        <taxon>Autobranchia</taxon>
        <taxon>Heteroconchia</taxon>
        <taxon>Euheterodonta</taxon>
        <taxon>Imparidentia</taxon>
        <taxon>Neoheterodontei</taxon>
        <taxon>Myida</taxon>
        <taxon>Myoidea</taxon>
        <taxon>Myidae</taxon>
        <taxon>Mya</taxon>
    </lineage>
</organism>
<feature type="non-terminal residue" evidence="1">
    <location>
        <position position="179"/>
    </location>
</feature>
<proteinExistence type="predicted"/>
<accession>A0ABY7ES45</accession>
<dbReference type="Proteomes" id="UP001164746">
    <property type="component" value="Chromosome 8"/>
</dbReference>
<name>A0ABY7ES45_MYAAR</name>
<evidence type="ECO:0000313" key="2">
    <source>
        <dbReference type="Proteomes" id="UP001164746"/>
    </source>
</evidence>
<reference evidence="1" key="1">
    <citation type="submission" date="2022-11" db="EMBL/GenBank/DDBJ databases">
        <title>Centuries of genome instability and evolution in soft-shell clam transmissible cancer (bioRxiv).</title>
        <authorList>
            <person name="Hart S.F.M."/>
            <person name="Yonemitsu M.A."/>
            <person name="Giersch R.M."/>
            <person name="Beal B.F."/>
            <person name="Arriagada G."/>
            <person name="Davis B.W."/>
            <person name="Ostrander E.A."/>
            <person name="Goff S.P."/>
            <person name="Metzger M.J."/>
        </authorList>
    </citation>
    <scope>NUCLEOTIDE SEQUENCE</scope>
    <source>
        <strain evidence="1">MELC-2E11</strain>
        <tissue evidence="1">Siphon/mantle</tissue>
    </source>
</reference>
<gene>
    <name evidence="1" type="ORF">MAR_025558</name>
</gene>